<proteinExistence type="predicted"/>
<keyword evidence="3" id="KW-1185">Reference proteome</keyword>
<accession>A0A3R7M1V0</accession>
<dbReference type="AlphaFoldDB" id="A0A3R7M1V0"/>
<dbReference type="OrthoDB" id="271721at2759"/>
<feature type="compositionally biased region" description="Polar residues" evidence="1">
    <location>
        <begin position="52"/>
        <end position="64"/>
    </location>
</feature>
<evidence type="ECO:0000313" key="3">
    <source>
        <dbReference type="Proteomes" id="UP000283634"/>
    </source>
</evidence>
<evidence type="ECO:0000313" key="2">
    <source>
        <dbReference type="EMBL" id="RNF07495.1"/>
    </source>
</evidence>
<dbReference type="EMBL" id="MKGL01000085">
    <property type="protein sequence ID" value="RNF07495.1"/>
    <property type="molecule type" value="Genomic_DNA"/>
</dbReference>
<feature type="compositionally biased region" description="Low complexity" evidence="1">
    <location>
        <begin position="179"/>
        <end position="196"/>
    </location>
</feature>
<name>A0A3R7M1V0_TRYRA</name>
<dbReference type="Proteomes" id="UP000283634">
    <property type="component" value="Unassembled WGS sequence"/>
</dbReference>
<dbReference type="RefSeq" id="XP_029239858.1">
    <property type="nucleotide sequence ID" value="XM_029380326.1"/>
</dbReference>
<feature type="region of interest" description="Disordered" evidence="1">
    <location>
        <begin position="29"/>
        <end position="64"/>
    </location>
</feature>
<sequence length="463" mass="50078">MMYPKLLASQELSLRRITVQQHCLSMQLLDPDTNSMNPSVNSPNTSVSSTSLPRQVSARSELTSPLTLSSAGQVGASFPPTKTVASSLTPIAGYGTNSTAPASIARPSIRVRSEWSSALEDIGLFVFPARQLHGSQPSTRRHVTVRYVADQYDHQWIAQRQASSNSVLTKGKTGGIGHSATTSLSPSPRASASASSERQKISLSILEDLITAFEVGSYCNPEIPVQRQPVSSFNGVIATGADTSVVEEVRQYWLGKRQALGGNVPCIPSLHMNVQEDNQTSLCHKELLQFCPLPFNHRDWSTTVLQRRIPRSINVKKMTETNTEVVKTQETGLLGRKRPRLDADKAASRETVGPTTEEEDAAAKKERHALLSAGLKVARAVLEREEIKLTHTHLALYELALLRQAAMEGCDFLEGGASSPFHAPWASDEALQEDWETGGCDVVGSGIAAAVVESVMAIGRGLC</sequence>
<feature type="region of interest" description="Disordered" evidence="1">
    <location>
        <begin position="167"/>
        <end position="196"/>
    </location>
</feature>
<feature type="region of interest" description="Disordered" evidence="1">
    <location>
        <begin position="329"/>
        <end position="361"/>
    </location>
</feature>
<organism evidence="2 3">
    <name type="scientific">Trypanosoma rangeli</name>
    <dbReference type="NCBI Taxonomy" id="5698"/>
    <lineage>
        <taxon>Eukaryota</taxon>
        <taxon>Discoba</taxon>
        <taxon>Euglenozoa</taxon>
        <taxon>Kinetoplastea</taxon>
        <taxon>Metakinetoplastina</taxon>
        <taxon>Trypanosomatida</taxon>
        <taxon>Trypanosomatidae</taxon>
        <taxon>Trypanosoma</taxon>
        <taxon>Herpetosoma</taxon>
    </lineage>
</organism>
<evidence type="ECO:0000256" key="1">
    <source>
        <dbReference type="SAM" id="MobiDB-lite"/>
    </source>
</evidence>
<dbReference type="GeneID" id="40327284"/>
<reference evidence="2 3" key="1">
    <citation type="journal article" date="2018" name="BMC Genomics">
        <title>Genomic comparison of Trypanosoma conorhini and Trypanosoma rangeli to Trypanosoma cruzi strains of high and low virulence.</title>
        <authorList>
            <person name="Bradwell K.R."/>
            <person name="Koparde V.N."/>
            <person name="Matveyev A.V."/>
            <person name="Serrano M.G."/>
            <person name="Alves J.M."/>
            <person name="Parikh H."/>
            <person name="Huang B."/>
            <person name="Lee V."/>
            <person name="Espinosa-Alvarez O."/>
            <person name="Ortiz P.A."/>
            <person name="Costa-Martins A.G."/>
            <person name="Teixeira M.M."/>
            <person name="Buck G.A."/>
        </authorList>
    </citation>
    <scope>NUCLEOTIDE SEQUENCE [LARGE SCALE GENOMIC DNA]</scope>
    <source>
        <strain evidence="2 3">AM80</strain>
    </source>
</reference>
<gene>
    <name evidence="2" type="ORF">TraAM80_03351</name>
</gene>
<feature type="compositionally biased region" description="Low complexity" evidence="1">
    <location>
        <begin position="33"/>
        <end position="51"/>
    </location>
</feature>
<protein>
    <submittedName>
        <fullName evidence="2">Uncharacterized protein</fullName>
    </submittedName>
</protein>
<dbReference type="OMA" id="FKQRDWY"/>
<comment type="caution">
    <text evidence="2">The sequence shown here is derived from an EMBL/GenBank/DDBJ whole genome shotgun (WGS) entry which is preliminary data.</text>
</comment>